<feature type="domain" description="Glycosyltransferase subfamily 4-like N-terminal" evidence="3">
    <location>
        <begin position="20"/>
        <end position="175"/>
    </location>
</feature>
<dbReference type="EMBL" id="JAOTIF010000003">
    <property type="protein sequence ID" value="MCU7548983.1"/>
    <property type="molecule type" value="Genomic_DNA"/>
</dbReference>
<reference evidence="4" key="2">
    <citation type="submission" date="2023-04" db="EMBL/GenBank/DDBJ databases">
        <title>Paracnuella aquatica gen. nov., sp. nov., a member of the family Chitinophagaceae isolated from a hot spring.</title>
        <authorList>
            <person name="Wang C."/>
        </authorList>
    </citation>
    <scope>NUCLEOTIDE SEQUENCE</scope>
    <source>
        <strain evidence="4">LB-8</strain>
    </source>
</reference>
<evidence type="ECO:0000256" key="1">
    <source>
        <dbReference type="ARBA" id="ARBA00022679"/>
    </source>
</evidence>
<dbReference type="InterPro" id="IPR028098">
    <property type="entry name" value="Glyco_trans_4-like_N"/>
</dbReference>
<dbReference type="PANTHER" id="PTHR46401">
    <property type="entry name" value="GLYCOSYLTRANSFERASE WBBK-RELATED"/>
    <property type="match status" value="1"/>
</dbReference>
<sequence length="379" mass="44462">MRKKIKLFVDAHCFDTEYQGTQTFVKELYTELSKQQDDLDIYFGSRYPDRISQALPFIEPSKILPYQKHKLPYFRLFFDIPAILSKHAFHFAHFQNIAPVFNGRSRHIVTLHDVLFNDYKQDFPKSYRYSRNWLFKRSFKQAQIKTTVSQYSLKRICYHYKISPHQISIISNAVNKPATTIFSSKSAAQNYISTKYGIQNFILCVSRIEPRKNQLLLLDTYLQLGLQNQNIALVFIGKESIPTPKFRKKLQEQLESSESQVYWLEQVNYLELQAFYNASLLFVYPSKAEGFGIPPLEAALCNVPVLCSSTTAMESFSFFNPYTFCPDNVLEFKEKLHRMLKEPLTHQTLVSIQKKILDQYSWAQSAQKFYQLIKQSYVQ</sequence>
<dbReference type="Pfam" id="PF00534">
    <property type="entry name" value="Glycos_transf_1"/>
    <property type="match status" value="1"/>
</dbReference>
<keyword evidence="5" id="KW-1185">Reference proteome</keyword>
<dbReference type="AlphaFoldDB" id="A0A9X2XNK4"/>
<evidence type="ECO:0000259" key="3">
    <source>
        <dbReference type="Pfam" id="PF13439"/>
    </source>
</evidence>
<feature type="domain" description="Glycosyl transferase family 1" evidence="2">
    <location>
        <begin position="195"/>
        <end position="347"/>
    </location>
</feature>
<reference evidence="4" key="1">
    <citation type="submission" date="2022-09" db="EMBL/GenBank/DDBJ databases">
        <authorList>
            <person name="Yuan C."/>
            <person name="Ke Z."/>
        </authorList>
    </citation>
    <scope>NUCLEOTIDE SEQUENCE</scope>
    <source>
        <strain evidence="4">LB-8</strain>
    </source>
</reference>
<dbReference type="CDD" id="cd03809">
    <property type="entry name" value="GT4_MtfB-like"/>
    <property type="match status" value="1"/>
</dbReference>
<protein>
    <submittedName>
        <fullName evidence="4">Glycosyltransferase family 4 protein</fullName>
    </submittedName>
</protein>
<keyword evidence="1" id="KW-0808">Transferase</keyword>
<dbReference type="Gene3D" id="3.40.50.2000">
    <property type="entry name" value="Glycogen Phosphorylase B"/>
    <property type="match status" value="2"/>
</dbReference>
<dbReference type="SUPFAM" id="SSF53756">
    <property type="entry name" value="UDP-Glycosyltransferase/glycogen phosphorylase"/>
    <property type="match status" value="1"/>
</dbReference>
<dbReference type="PANTHER" id="PTHR46401:SF2">
    <property type="entry name" value="GLYCOSYLTRANSFERASE WBBK-RELATED"/>
    <property type="match status" value="1"/>
</dbReference>
<comment type="caution">
    <text evidence="4">The sequence shown here is derived from an EMBL/GenBank/DDBJ whole genome shotgun (WGS) entry which is preliminary data.</text>
</comment>
<dbReference type="Pfam" id="PF13439">
    <property type="entry name" value="Glyco_transf_4"/>
    <property type="match status" value="1"/>
</dbReference>
<gene>
    <name evidence="4" type="ORF">OCK74_07635</name>
</gene>
<evidence type="ECO:0000259" key="2">
    <source>
        <dbReference type="Pfam" id="PF00534"/>
    </source>
</evidence>
<proteinExistence type="predicted"/>
<dbReference type="Proteomes" id="UP001155483">
    <property type="component" value="Unassembled WGS sequence"/>
</dbReference>
<name>A0A9X2XNK4_9BACT</name>
<evidence type="ECO:0000313" key="4">
    <source>
        <dbReference type="EMBL" id="MCU7548983.1"/>
    </source>
</evidence>
<dbReference type="InterPro" id="IPR001296">
    <property type="entry name" value="Glyco_trans_1"/>
</dbReference>
<organism evidence="4 5">
    <name type="scientific">Paraflavisolibacter caeni</name>
    <dbReference type="NCBI Taxonomy" id="2982496"/>
    <lineage>
        <taxon>Bacteria</taxon>
        <taxon>Pseudomonadati</taxon>
        <taxon>Bacteroidota</taxon>
        <taxon>Chitinophagia</taxon>
        <taxon>Chitinophagales</taxon>
        <taxon>Chitinophagaceae</taxon>
        <taxon>Paraflavisolibacter</taxon>
    </lineage>
</organism>
<evidence type="ECO:0000313" key="5">
    <source>
        <dbReference type="Proteomes" id="UP001155483"/>
    </source>
</evidence>
<accession>A0A9X2XNK4</accession>
<dbReference type="RefSeq" id="WP_279296425.1">
    <property type="nucleotide sequence ID" value="NZ_JAOTIF010000003.1"/>
</dbReference>
<dbReference type="GO" id="GO:0016757">
    <property type="term" value="F:glycosyltransferase activity"/>
    <property type="evidence" value="ECO:0007669"/>
    <property type="project" value="InterPro"/>
</dbReference>